<dbReference type="InterPro" id="IPR018247">
    <property type="entry name" value="EF_Hand_1_Ca_BS"/>
</dbReference>
<gene>
    <name evidence="7" type="ORF">PN645_15885</name>
</gene>
<dbReference type="Pfam" id="PF06321">
    <property type="entry name" value="P_gingi_FimA"/>
    <property type="match status" value="1"/>
</dbReference>
<evidence type="ECO:0000259" key="6">
    <source>
        <dbReference type="Pfam" id="PF06321"/>
    </source>
</evidence>
<dbReference type="PROSITE" id="PS00018">
    <property type="entry name" value="EF_HAND_1"/>
    <property type="match status" value="1"/>
</dbReference>
<dbReference type="AlphaFoldDB" id="A0AAW6FN90"/>
<comment type="caution">
    <text evidence="7">The sequence shown here is derived from an EMBL/GenBank/DDBJ whole genome shotgun (WGS) entry which is preliminary data.</text>
</comment>
<evidence type="ECO:0000313" key="8">
    <source>
        <dbReference type="Proteomes" id="UP001212263"/>
    </source>
</evidence>
<evidence type="ECO:0000256" key="4">
    <source>
        <dbReference type="ARBA" id="ARBA00023263"/>
    </source>
</evidence>
<protein>
    <submittedName>
        <fullName evidence="7">Fimbrial protein</fullName>
    </submittedName>
</protein>
<comment type="similarity">
    <text evidence="2">Belongs to the bacteroidetes fimbrillin superfamily. FimA/Mfa1 family.</text>
</comment>
<dbReference type="GO" id="GO:0009289">
    <property type="term" value="C:pilus"/>
    <property type="evidence" value="ECO:0007669"/>
    <property type="project" value="UniProtKB-SubCell"/>
</dbReference>
<feature type="domain" description="Major fimbrial subunit protein N-terminal" evidence="6">
    <location>
        <begin position="68"/>
        <end position="222"/>
    </location>
</feature>
<evidence type="ECO:0000256" key="1">
    <source>
        <dbReference type="ARBA" id="ARBA00004561"/>
    </source>
</evidence>
<dbReference type="EMBL" id="JAQMRD010000025">
    <property type="protein sequence ID" value="MDB9224466.1"/>
    <property type="molecule type" value="Genomic_DNA"/>
</dbReference>
<dbReference type="Gene3D" id="2.60.40.2580">
    <property type="match status" value="1"/>
</dbReference>
<dbReference type="InterPro" id="IPR029141">
    <property type="entry name" value="FimA_N"/>
</dbReference>
<name>A0AAW6FN90_9BACT</name>
<dbReference type="Proteomes" id="UP001212263">
    <property type="component" value="Unassembled WGS sequence"/>
</dbReference>
<sequence>MRWWIGARKKSPFRRSIKQTGMLFKVMKIRLRRMSRLLSVAALSVALFSCADEEIVGGGPRVQEGLPAKIVLKVVSNENRIETRAAQPDENEMRVNNLYVFVFDEDGNVCKEGSGLYSNPNTTTDDNGKVTGNIVFTARSKNNAQIAGIANITTGNVNSTYELTENQLKEVKTKPQLLALLANLNEQTLERSSQFIMSGWVTDGKGNEIFNIPGSEDSEKITEFNCNLQLKRLDAKVEFIVKTEVPAEKIGIWKNFDFRPKDWRVVNVPAQSLVLPKTDGDTGGEKCEYFDTKEMPFEREVRDADYMLDTCSFVFYMPENRQTPVKSIKEAEITPTPEGGEKEVAARYALREKRDKAAQEPGDDFSSKPGQKYENGAFTYAPENATYVEMTGTLSYVDGEGYSVNADVKFTVHLGYVNADPDDYNTERNTHYTYTVTLRGVNDIVVEVTAGAQDDEREDRPGYEGDLIYTAEANLYNLDAHYDRVLIHLDRSKAMKMTWGVRTPYNKAIYDIKGFENETEPGGYIDGANIEDENAGYGINDYRWIKFAINEDYGQTDPTKFVKYPGDHNYQGLDNGGTKSGYAPHPENARLLDVHQLIQRLRDDYTKKGLTTGTVAVTAFIDEYVYVCHPWDLRHDAKTNYLLGKWRDYVGAEDRLLYIIDGDNARFSPDGASSVMSSLLTFRQKSIRTVYDVANPNINSCWGLESRMEGDLVDVGSTISRGTSNNNGRLNTLRCLLGDNYDNEEVQDLRWTDVLNTADSYKLNDGHKDALHAVLMRNRDLNGDDYVQPSEIRWYLAAKDQLVDFYIGESALDDASHLYPVNPADRGGHLYWRYTTSTAYDGGQSGRSGAWGLYAEECVALAATSGMRVTELNNRFTYRCVRNLGIDLADPDTEPMALIPKVTSAESDGTYVIDCSNLSPKARRQSMETGHLPVHNDLSPYNRPYTKFQVATVDQDYPTPSLSVDFRGNESWSNDRDWVIYQNDENVTPSGFRVPNLRELLIMQTRLPREAWKTYQGRFTLISPWHYSRAMYLSYTTFSRGTYTTGGGDGTFNGQNGRPNKGGGFRFNAEENSIGATGAGTGGHEGYIRAVRDIQ</sequence>
<evidence type="ECO:0000256" key="5">
    <source>
        <dbReference type="SAM" id="MobiDB-lite"/>
    </source>
</evidence>
<evidence type="ECO:0000313" key="7">
    <source>
        <dbReference type="EMBL" id="MDB9224466.1"/>
    </source>
</evidence>
<accession>A0AAW6FN90</accession>
<reference evidence="7" key="1">
    <citation type="submission" date="2023-01" db="EMBL/GenBank/DDBJ databases">
        <title>Human gut microbiome strain richness.</title>
        <authorList>
            <person name="Chen-Liaw A."/>
        </authorList>
    </citation>
    <scope>NUCLEOTIDE SEQUENCE</scope>
    <source>
        <strain evidence="7">RTP21484st1_B7_RTP21484_190118</strain>
    </source>
</reference>
<proteinExistence type="inferred from homology"/>
<keyword evidence="3" id="KW-0732">Signal</keyword>
<evidence type="ECO:0000256" key="2">
    <source>
        <dbReference type="ARBA" id="ARBA00006011"/>
    </source>
</evidence>
<evidence type="ECO:0000256" key="3">
    <source>
        <dbReference type="ARBA" id="ARBA00022729"/>
    </source>
</evidence>
<keyword evidence="4" id="KW-0281">Fimbrium</keyword>
<comment type="subcellular location">
    <subcellularLocation>
        <location evidence="1">Fimbrium</location>
    </subcellularLocation>
</comment>
<organism evidence="7 8">
    <name type="scientific">Odoribacter splanchnicus</name>
    <dbReference type="NCBI Taxonomy" id="28118"/>
    <lineage>
        <taxon>Bacteria</taxon>
        <taxon>Pseudomonadati</taxon>
        <taxon>Bacteroidota</taxon>
        <taxon>Bacteroidia</taxon>
        <taxon>Bacteroidales</taxon>
        <taxon>Odoribacteraceae</taxon>
        <taxon>Odoribacter</taxon>
    </lineage>
</organism>
<feature type="region of interest" description="Disordered" evidence="5">
    <location>
        <begin position="353"/>
        <end position="374"/>
    </location>
</feature>